<comment type="caution">
    <text evidence="8">The sequence shown here is derived from an EMBL/GenBank/DDBJ whole genome shotgun (WGS) entry which is preliminary data.</text>
</comment>
<dbReference type="Gene3D" id="1.10.3430.10">
    <property type="entry name" value="Ammonium transporter AmtB like domains"/>
    <property type="match status" value="1"/>
</dbReference>
<evidence type="ECO:0000259" key="7">
    <source>
        <dbReference type="Pfam" id="PF00909"/>
    </source>
</evidence>
<dbReference type="GO" id="GO:0005886">
    <property type="term" value="C:plasma membrane"/>
    <property type="evidence" value="ECO:0007669"/>
    <property type="project" value="InterPro"/>
</dbReference>
<comment type="similarity">
    <text evidence="2">Belongs to the ammonium transporter (TC 2.A.49) family. Rh subfamily.</text>
</comment>
<comment type="subcellular location">
    <subcellularLocation>
        <location evidence="1">Membrane</location>
        <topology evidence="1">Multi-pass membrane protein</topology>
    </subcellularLocation>
</comment>
<keyword evidence="5 6" id="KW-0472">Membrane</keyword>
<dbReference type="InterPro" id="IPR029020">
    <property type="entry name" value="Ammonium/urea_transptr"/>
</dbReference>
<gene>
    <name evidence="8" type="ORF">OTU49_002787</name>
</gene>
<sequence>VVQAAFTCAAVLISVGATLGTTSPTQLLLMALLEVPIYQINAYIGYRILAVVDHGGSIFIHTFGAYFGLGFSRSVLRRVPVKDHPREVSGYIPDMFSMIGTLFLWVYWPSFNGVVESGRSQGRAVINTYLSLSASTLAAFMFSASTHKQATQVDNGTHSECHPGWRCSCGCCGWPHDPALGSPPLGVLCRCPLHPGLYPPPGVATGKVWSP</sequence>
<organism evidence="8 9">
    <name type="scientific">Cherax quadricarinatus</name>
    <name type="common">Australian red claw crayfish</name>
    <dbReference type="NCBI Taxonomy" id="27406"/>
    <lineage>
        <taxon>Eukaryota</taxon>
        <taxon>Metazoa</taxon>
        <taxon>Ecdysozoa</taxon>
        <taxon>Arthropoda</taxon>
        <taxon>Crustacea</taxon>
        <taxon>Multicrustacea</taxon>
        <taxon>Malacostraca</taxon>
        <taxon>Eumalacostraca</taxon>
        <taxon>Eucarida</taxon>
        <taxon>Decapoda</taxon>
        <taxon>Pleocyemata</taxon>
        <taxon>Astacidea</taxon>
        <taxon>Parastacoidea</taxon>
        <taxon>Parastacidae</taxon>
        <taxon>Cherax</taxon>
    </lineage>
</organism>
<name>A0AAW0XLV2_CHEQU</name>
<feature type="transmembrane region" description="Helical" evidence="6">
    <location>
        <begin position="124"/>
        <end position="142"/>
    </location>
</feature>
<evidence type="ECO:0000256" key="4">
    <source>
        <dbReference type="ARBA" id="ARBA00022989"/>
    </source>
</evidence>
<dbReference type="PANTHER" id="PTHR11730:SF60">
    <property type="entry name" value="RH50, ISOFORM D"/>
    <property type="match status" value="1"/>
</dbReference>
<dbReference type="InterPro" id="IPR024041">
    <property type="entry name" value="NH4_transpt_AmtB-like_dom"/>
</dbReference>
<evidence type="ECO:0000256" key="6">
    <source>
        <dbReference type="SAM" id="Phobius"/>
    </source>
</evidence>
<dbReference type="InterPro" id="IPR002229">
    <property type="entry name" value="RhesusRHD"/>
</dbReference>
<evidence type="ECO:0000313" key="9">
    <source>
        <dbReference type="Proteomes" id="UP001445076"/>
    </source>
</evidence>
<dbReference type="GO" id="GO:0097272">
    <property type="term" value="P:ammonium homeostasis"/>
    <property type="evidence" value="ECO:0007669"/>
    <property type="project" value="TreeGrafter"/>
</dbReference>
<proteinExistence type="inferred from homology"/>
<feature type="non-terminal residue" evidence="8">
    <location>
        <position position="1"/>
    </location>
</feature>
<evidence type="ECO:0000256" key="3">
    <source>
        <dbReference type="ARBA" id="ARBA00022692"/>
    </source>
</evidence>
<dbReference type="AlphaFoldDB" id="A0AAW0XLV2"/>
<keyword evidence="4 6" id="KW-1133">Transmembrane helix</keyword>
<dbReference type="PRINTS" id="PR00342">
    <property type="entry name" value="RHESUSRHD"/>
</dbReference>
<dbReference type="SUPFAM" id="SSF111352">
    <property type="entry name" value="Ammonium transporter"/>
    <property type="match status" value="1"/>
</dbReference>
<evidence type="ECO:0000256" key="5">
    <source>
        <dbReference type="ARBA" id="ARBA00023136"/>
    </source>
</evidence>
<dbReference type="Pfam" id="PF00909">
    <property type="entry name" value="Ammonium_transp"/>
    <property type="match status" value="1"/>
</dbReference>
<evidence type="ECO:0000313" key="8">
    <source>
        <dbReference type="EMBL" id="KAK8740943.1"/>
    </source>
</evidence>
<protein>
    <recommendedName>
        <fullName evidence="7">Ammonium transporter AmtB-like domain-containing protein</fullName>
    </recommendedName>
</protein>
<dbReference type="PANTHER" id="PTHR11730">
    <property type="entry name" value="AMMONIUM TRANSPORTER"/>
    <property type="match status" value="1"/>
</dbReference>
<evidence type="ECO:0000256" key="2">
    <source>
        <dbReference type="ARBA" id="ARBA00011036"/>
    </source>
</evidence>
<accession>A0AAW0XLV2</accession>
<feature type="transmembrane region" description="Helical" evidence="6">
    <location>
        <begin position="90"/>
        <end position="108"/>
    </location>
</feature>
<keyword evidence="9" id="KW-1185">Reference proteome</keyword>
<evidence type="ECO:0000256" key="1">
    <source>
        <dbReference type="ARBA" id="ARBA00004141"/>
    </source>
</evidence>
<dbReference type="Proteomes" id="UP001445076">
    <property type="component" value="Unassembled WGS sequence"/>
</dbReference>
<feature type="domain" description="Ammonium transporter AmtB-like" evidence="7">
    <location>
        <begin position="4"/>
        <end position="151"/>
    </location>
</feature>
<dbReference type="EMBL" id="JARKIK010000032">
    <property type="protein sequence ID" value="KAK8740943.1"/>
    <property type="molecule type" value="Genomic_DNA"/>
</dbReference>
<feature type="transmembrane region" description="Helical" evidence="6">
    <location>
        <begin position="44"/>
        <end position="69"/>
    </location>
</feature>
<dbReference type="GO" id="GO:0008519">
    <property type="term" value="F:ammonium channel activity"/>
    <property type="evidence" value="ECO:0007669"/>
    <property type="project" value="InterPro"/>
</dbReference>
<reference evidence="8 9" key="1">
    <citation type="journal article" date="2024" name="BMC Genomics">
        <title>Genome assembly of redclaw crayfish (Cherax quadricarinatus) provides insights into its immune adaptation and hypoxia tolerance.</title>
        <authorList>
            <person name="Liu Z."/>
            <person name="Zheng J."/>
            <person name="Li H."/>
            <person name="Fang K."/>
            <person name="Wang S."/>
            <person name="He J."/>
            <person name="Zhou D."/>
            <person name="Weng S."/>
            <person name="Chi M."/>
            <person name="Gu Z."/>
            <person name="He J."/>
            <person name="Li F."/>
            <person name="Wang M."/>
        </authorList>
    </citation>
    <scope>NUCLEOTIDE SEQUENCE [LARGE SCALE GENOMIC DNA]</scope>
    <source>
        <strain evidence="8">ZL_2023a</strain>
    </source>
</reference>
<keyword evidence="3 6" id="KW-0812">Transmembrane</keyword>